<keyword evidence="2 5" id="KW-0717">Septation</keyword>
<evidence type="ECO:0000256" key="1">
    <source>
        <dbReference type="ARBA" id="ARBA00022618"/>
    </source>
</evidence>
<accession>A0A0U9HPJ4</accession>
<dbReference type="EMBL" id="DF977003">
    <property type="protein sequence ID" value="GAQ26047.1"/>
    <property type="molecule type" value="Genomic_DNA"/>
</dbReference>
<evidence type="ECO:0000256" key="2">
    <source>
        <dbReference type="ARBA" id="ARBA00023210"/>
    </source>
</evidence>
<evidence type="ECO:0000256" key="3">
    <source>
        <dbReference type="ARBA" id="ARBA00023306"/>
    </source>
</evidence>
<dbReference type="GO" id="GO:0043093">
    <property type="term" value="P:FtsZ-dependent cytokinesis"/>
    <property type="evidence" value="ECO:0007669"/>
    <property type="project" value="UniProtKB-UniRule"/>
</dbReference>
<comment type="similarity">
    <text evidence="5">Belongs to the SepF family.</text>
</comment>
<dbReference type="Pfam" id="PF04472">
    <property type="entry name" value="SepF"/>
    <property type="match status" value="1"/>
</dbReference>
<dbReference type="PANTHER" id="PTHR35798:SF1">
    <property type="entry name" value="CELL DIVISION PROTEIN SEPF"/>
    <property type="match status" value="1"/>
</dbReference>
<name>A0A0U9HPJ4_9FIRM</name>
<dbReference type="RefSeq" id="WP_059033782.1">
    <property type="nucleotide sequence ID" value="NZ_BSDN01000007.1"/>
</dbReference>
<evidence type="ECO:0000313" key="6">
    <source>
        <dbReference type="EMBL" id="GAQ26047.1"/>
    </source>
</evidence>
<dbReference type="InterPro" id="IPR038594">
    <property type="entry name" value="SepF-like_sf"/>
</dbReference>
<protein>
    <recommendedName>
        <fullName evidence="5">Cell division protein SepF</fullName>
    </recommendedName>
</protein>
<reference evidence="6" key="1">
    <citation type="journal article" date="2016" name="Genome Announc.">
        <title>Draft Genome Sequence of the Syntrophic Lactate-Degrading Bacterium Tepidanaerobacter syntrophicus JLT.</title>
        <authorList>
            <person name="Matsuura N."/>
            <person name="Ohashi A."/>
            <person name="Tourlousse D.M."/>
            <person name="Sekiguchi Y."/>
        </authorList>
    </citation>
    <scope>NUCLEOTIDE SEQUENCE [LARGE SCALE GENOMIC DNA]</scope>
    <source>
        <strain evidence="6">JL</strain>
    </source>
</reference>
<dbReference type="GO" id="GO:0005737">
    <property type="term" value="C:cytoplasm"/>
    <property type="evidence" value="ECO:0007669"/>
    <property type="project" value="UniProtKB-SubCell"/>
</dbReference>
<dbReference type="GO" id="GO:0000917">
    <property type="term" value="P:division septum assembly"/>
    <property type="evidence" value="ECO:0007669"/>
    <property type="project" value="UniProtKB-KW"/>
</dbReference>
<dbReference type="AlphaFoldDB" id="A0A0U9HPJ4"/>
<sequence>MSGKNFLDKMMYFLGIGDEELEEPEKDEYEPYVVRAEQKPAGRVINIHQTSKNKMVIFKPQFFEEVREITDEVKNRRAAIVNLERMDKENAKRVLDFMAGSIYALNGTVKKIGAGIFIFAPDNIDVSGVDADDYDANGTSLVSR</sequence>
<evidence type="ECO:0000256" key="5">
    <source>
        <dbReference type="HAMAP-Rule" id="MF_01197"/>
    </source>
</evidence>
<dbReference type="HAMAP" id="MF_01197">
    <property type="entry name" value="SepF"/>
    <property type="match status" value="1"/>
</dbReference>
<dbReference type="OrthoDB" id="9815206at2"/>
<comment type="function">
    <text evidence="4 5">Cell division protein that is part of the divisome complex and is recruited early to the Z-ring. Probably stimulates Z-ring formation, perhaps through the cross-linking of FtsZ protofilaments. Its function overlaps with FtsA.</text>
</comment>
<dbReference type="PANTHER" id="PTHR35798">
    <property type="entry name" value="CELL DIVISION PROTEIN SEPF"/>
    <property type="match status" value="1"/>
</dbReference>
<keyword evidence="5" id="KW-0963">Cytoplasm</keyword>
<organism evidence="6">
    <name type="scientific">Tepidanaerobacter syntrophicus</name>
    <dbReference type="NCBI Taxonomy" id="224999"/>
    <lineage>
        <taxon>Bacteria</taxon>
        <taxon>Bacillati</taxon>
        <taxon>Bacillota</taxon>
        <taxon>Clostridia</taxon>
        <taxon>Thermosediminibacterales</taxon>
        <taxon>Tepidanaerobacteraceae</taxon>
        <taxon>Tepidanaerobacter</taxon>
    </lineage>
</organism>
<comment type="subunit">
    <text evidence="5">Homodimer. Interacts with FtsZ.</text>
</comment>
<evidence type="ECO:0000256" key="4">
    <source>
        <dbReference type="ARBA" id="ARBA00044936"/>
    </source>
</evidence>
<dbReference type="Proteomes" id="UP000062160">
    <property type="component" value="Unassembled WGS sequence"/>
</dbReference>
<keyword evidence="7" id="KW-1185">Reference proteome</keyword>
<evidence type="ECO:0000313" key="7">
    <source>
        <dbReference type="Proteomes" id="UP000062160"/>
    </source>
</evidence>
<dbReference type="InterPro" id="IPR023052">
    <property type="entry name" value="Cell_div_SepF"/>
</dbReference>
<proteinExistence type="inferred from homology"/>
<dbReference type="InterPro" id="IPR007561">
    <property type="entry name" value="Cell_div_SepF/SepF-rel"/>
</dbReference>
<keyword evidence="1 5" id="KW-0132">Cell division</keyword>
<keyword evidence="3 5" id="KW-0131">Cell cycle</keyword>
<dbReference type="Gene3D" id="3.30.110.150">
    <property type="entry name" value="SepF-like protein"/>
    <property type="match status" value="1"/>
</dbReference>
<gene>
    <name evidence="5" type="primary">sepF</name>
    <name evidence="6" type="ORF">TSYNT_9303</name>
</gene>
<dbReference type="STRING" id="224999.GCA_001485475_02086"/>
<comment type="subcellular location">
    <subcellularLocation>
        <location evidence="5">Cytoplasm</location>
    </subcellularLocation>
    <text evidence="5">Localizes to the division site, in a FtsZ-dependent manner.</text>
</comment>